<evidence type="ECO:0000256" key="2">
    <source>
        <dbReference type="ARBA" id="ARBA00013253"/>
    </source>
</evidence>
<dbReference type="EC" id="2.7.6.3" evidence="2"/>
<dbReference type="NCBIfam" id="TIGR01498">
    <property type="entry name" value="folK"/>
    <property type="match status" value="1"/>
</dbReference>
<keyword evidence="6" id="KW-0067">ATP-binding</keyword>
<evidence type="ECO:0000313" key="10">
    <source>
        <dbReference type="Proteomes" id="UP000189431"/>
    </source>
</evidence>
<reference evidence="10" key="1">
    <citation type="submission" date="2017-01" db="EMBL/GenBank/DDBJ databases">
        <title>Draft genome of the species Salinivibrio costicola subsp. alcaliphilus.</title>
        <authorList>
            <person name="Lopez-Hermoso C."/>
            <person name="De La Haba R."/>
            <person name="Sanchez-Porro C."/>
            <person name="Ventosa A."/>
        </authorList>
    </citation>
    <scope>NUCLEOTIDE SEQUENCE [LARGE SCALE GENOMIC DNA]</scope>
    <source>
        <strain evidence="10">CBH448</strain>
    </source>
</reference>
<gene>
    <name evidence="9" type="ORF">BZJ21_07310</name>
</gene>
<evidence type="ECO:0000313" key="9">
    <source>
        <dbReference type="EMBL" id="OOF34134.1"/>
    </source>
</evidence>
<dbReference type="CDD" id="cd00483">
    <property type="entry name" value="HPPK"/>
    <property type="match status" value="1"/>
</dbReference>
<dbReference type="Proteomes" id="UP000189431">
    <property type="component" value="Unassembled WGS sequence"/>
</dbReference>
<keyword evidence="7" id="KW-0289">Folate biosynthesis</keyword>
<dbReference type="InterPro" id="IPR035907">
    <property type="entry name" value="Hppk_sf"/>
</dbReference>
<dbReference type="Pfam" id="PF01288">
    <property type="entry name" value="HPPK"/>
    <property type="match status" value="1"/>
</dbReference>
<protein>
    <recommendedName>
        <fullName evidence="2">2-amino-4-hydroxy-6-hydroxymethyldihydropteridine diphosphokinase</fullName>
        <ecNumber evidence="2">2.7.6.3</ecNumber>
    </recommendedName>
</protein>
<organism evidence="9 10">
    <name type="scientific">Salinivibrio costicola subsp. alcaliphilus</name>
    <dbReference type="NCBI Taxonomy" id="272773"/>
    <lineage>
        <taxon>Bacteria</taxon>
        <taxon>Pseudomonadati</taxon>
        <taxon>Pseudomonadota</taxon>
        <taxon>Gammaproteobacteria</taxon>
        <taxon>Vibrionales</taxon>
        <taxon>Vibrionaceae</taxon>
        <taxon>Salinivibrio</taxon>
    </lineage>
</organism>
<name>A0ABX3KRR0_SALCS</name>
<evidence type="ECO:0000256" key="6">
    <source>
        <dbReference type="ARBA" id="ARBA00022840"/>
    </source>
</evidence>
<evidence type="ECO:0000256" key="3">
    <source>
        <dbReference type="ARBA" id="ARBA00022679"/>
    </source>
</evidence>
<keyword evidence="3" id="KW-0808">Transferase</keyword>
<keyword evidence="5" id="KW-0418">Kinase</keyword>
<dbReference type="EMBL" id="MUFR01000016">
    <property type="protein sequence ID" value="OOF34134.1"/>
    <property type="molecule type" value="Genomic_DNA"/>
</dbReference>
<evidence type="ECO:0000256" key="7">
    <source>
        <dbReference type="ARBA" id="ARBA00022909"/>
    </source>
</evidence>
<accession>A0ABX3KRR0</accession>
<evidence type="ECO:0000256" key="4">
    <source>
        <dbReference type="ARBA" id="ARBA00022741"/>
    </source>
</evidence>
<dbReference type="RefSeq" id="WP_021022689.1">
    <property type="nucleotide sequence ID" value="NZ_MUFR01000016.1"/>
</dbReference>
<dbReference type="PANTHER" id="PTHR43071:SF2">
    <property type="entry name" value="2-AMINO-4-HYDROXY-6-HYDROXYMETHYLDIHYDROPTERIDINE PYROPHOSPHOKINASE"/>
    <property type="match status" value="1"/>
</dbReference>
<keyword evidence="10" id="KW-1185">Reference proteome</keyword>
<comment type="pathway">
    <text evidence="1">Cofactor biosynthesis; tetrahydrofolate biosynthesis; 2-amino-4-hydroxy-6-hydroxymethyl-7,8-dihydropteridine diphosphate from 7,8-dihydroneopterin triphosphate: step 4/4.</text>
</comment>
<sequence>MTQALVSIGSNIERDFHIEAAVHALRQLDPQCRFSRIFEAEPVGFEGPNFYNLIAELHTAQPLETFWQAIRDIERQHGRQRDDIKYRDRTLDIDLLIFGDHCQPSGPTLPRNDIYKFAFTLWPLAELCPTQAVPGDGRTFAQLWQAFDQHQPLWPIDTPAYLKDQSSS</sequence>
<comment type="caution">
    <text evidence="9">The sequence shown here is derived from an EMBL/GenBank/DDBJ whole genome shotgun (WGS) entry which is preliminary data.</text>
</comment>
<proteinExistence type="predicted"/>
<evidence type="ECO:0000256" key="1">
    <source>
        <dbReference type="ARBA" id="ARBA00005051"/>
    </source>
</evidence>
<dbReference type="Gene3D" id="3.30.70.560">
    <property type="entry name" value="7,8-Dihydro-6-hydroxymethylpterin-pyrophosphokinase HPPK"/>
    <property type="match status" value="1"/>
</dbReference>
<dbReference type="SUPFAM" id="SSF55083">
    <property type="entry name" value="6-hydroxymethyl-7,8-dihydropterin pyrophosphokinase, HPPK"/>
    <property type="match status" value="1"/>
</dbReference>
<feature type="domain" description="7,8-dihydro-6-hydroxymethylpterin-pyrophosphokinase" evidence="8">
    <location>
        <begin position="6"/>
        <end position="129"/>
    </location>
</feature>
<evidence type="ECO:0000256" key="5">
    <source>
        <dbReference type="ARBA" id="ARBA00022777"/>
    </source>
</evidence>
<dbReference type="InterPro" id="IPR000550">
    <property type="entry name" value="Hppk"/>
</dbReference>
<evidence type="ECO:0000259" key="8">
    <source>
        <dbReference type="Pfam" id="PF01288"/>
    </source>
</evidence>
<dbReference type="PANTHER" id="PTHR43071">
    <property type="entry name" value="2-AMINO-4-HYDROXY-6-HYDROXYMETHYLDIHYDROPTERIDINE PYROPHOSPHOKINASE"/>
    <property type="match status" value="1"/>
</dbReference>
<keyword evidence="4" id="KW-0547">Nucleotide-binding</keyword>